<comment type="subcellular location">
    <subcellularLocation>
        <location evidence="1">Membrane</location>
        <topology evidence="1">Multi-pass membrane protein</topology>
    </subcellularLocation>
</comment>
<evidence type="ECO:0000256" key="1">
    <source>
        <dbReference type="ARBA" id="ARBA00004141"/>
    </source>
</evidence>
<accession>A0A7Y9T6P9</accession>
<keyword evidence="5 11" id="KW-0812">Transmembrane</keyword>
<evidence type="ECO:0000256" key="2">
    <source>
        <dbReference type="ARBA" id="ARBA00008208"/>
    </source>
</evidence>
<evidence type="ECO:0000256" key="7">
    <source>
        <dbReference type="ARBA" id="ARBA00022989"/>
    </source>
</evidence>
<evidence type="ECO:0000256" key="6">
    <source>
        <dbReference type="ARBA" id="ARBA00022729"/>
    </source>
</evidence>
<evidence type="ECO:0000256" key="10">
    <source>
        <dbReference type="ARBA" id="ARBA00023288"/>
    </source>
</evidence>
<dbReference type="GO" id="GO:0016020">
    <property type="term" value="C:membrane"/>
    <property type="evidence" value="ECO:0007669"/>
    <property type="project" value="UniProtKB-SubCell"/>
</dbReference>
<evidence type="ECO:0000256" key="4">
    <source>
        <dbReference type="ARBA" id="ARBA00022475"/>
    </source>
</evidence>
<reference evidence="12 13" key="1">
    <citation type="submission" date="2020-07" db="EMBL/GenBank/DDBJ databases">
        <title>Genomic Encyclopedia of Type Strains, Phase IV (KMG-V): Genome sequencing to study the core and pangenomes of soil and plant-associated prokaryotes.</title>
        <authorList>
            <person name="Whitman W."/>
        </authorList>
    </citation>
    <scope>NUCLEOTIDE SEQUENCE [LARGE SCALE GENOMIC DNA]</scope>
    <source>
        <strain evidence="12 13">M8UP30</strain>
    </source>
</reference>
<evidence type="ECO:0000256" key="8">
    <source>
        <dbReference type="ARBA" id="ARBA00023136"/>
    </source>
</evidence>
<proteinExistence type="inferred from homology"/>
<dbReference type="Pfam" id="PF17090">
    <property type="entry name" value="Ytca"/>
    <property type="match status" value="1"/>
</dbReference>
<comment type="similarity">
    <text evidence="2">Belongs to the YtcA family.</text>
</comment>
<sequence>MNNHFHCSPVSSLGIKDSRVLRRPRFWATFLPLAGLCGCRRAPSLGIYGSYFPGWLICLVLGIALTVAIHLVLRRLGYEARLNPLGLVYIALSITLTCLLWLVLFY</sequence>
<evidence type="ECO:0000313" key="13">
    <source>
        <dbReference type="Proteomes" id="UP000534186"/>
    </source>
</evidence>
<organism evidence="12 13">
    <name type="scientific">Tunturiibacter lichenicola</name>
    <dbReference type="NCBI Taxonomy" id="2051959"/>
    <lineage>
        <taxon>Bacteria</taxon>
        <taxon>Pseudomonadati</taxon>
        <taxon>Acidobacteriota</taxon>
        <taxon>Terriglobia</taxon>
        <taxon>Terriglobales</taxon>
        <taxon>Acidobacteriaceae</taxon>
        <taxon>Tunturiibacter</taxon>
    </lineage>
</organism>
<comment type="caution">
    <text evidence="12">The sequence shown here is derived from an EMBL/GenBank/DDBJ whole genome shotgun (WGS) entry which is preliminary data.</text>
</comment>
<gene>
    <name evidence="12" type="ORF">HDF12_003963</name>
</gene>
<protein>
    <recommendedName>
        <fullName evidence="3">Uncharacterized protein YtcA</fullName>
    </recommendedName>
</protein>
<feature type="transmembrane region" description="Helical" evidence="11">
    <location>
        <begin position="85"/>
        <end position="104"/>
    </location>
</feature>
<name>A0A7Y9T6P9_9BACT</name>
<evidence type="ECO:0000256" key="9">
    <source>
        <dbReference type="ARBA" id="ARBA00023139"/>
    </source>
</evidence>
<keyword evidence="6" id="KW-0732">Signal</keyword>
<keyword evidence="4" id="KW-1003">Cell membrane</keyword>
<evidence type="ECO:0000256" key="11">
    <source>
        <dbReference type="SAM" id="Phobius"/>
    </source>
</evidence>
<keyword evidence="10" id="KW-0449">Lipoprotein</keyword>
<dbReference type="EMBL" id="JACCCV010000002">
    <property type="protein sequence ID" value="NYF53564.1"/>
    <property type="molecule type" value="Genomic_DNA"/>
</dbReference>
<keyword evidence="7 11" id="KW-1133">Transmembrane helix</keyword>
<dbReference type="Proteomes" id="UP000534186">
    <property type="component" value="Unassembled WGS sequence"/>
</dbReference>
<dbReference type="InterPro" id="IPR031381">
    <property type="entry name" value="YtcA"/>
</dbReference>
<evidence type="ECO:0000256" key="3">
    <source>
        <dbReference type="ARBA" id="ARBA00021237"/>
    </source>
</evidence>
<evidence type="ECO:0000313" key="12">
    <source>
        <dbReference type="EMBL" id="NYF53564.1"/>
    </source>
</evidence>
<keyword evidence="9" id="KW-0564">Palmitate</keyword>
<feature type="transmembrane region" description="Helical" evidence="11">
    <location>
        <begin position="51"/>
        <end position="73"/>
    </location>
</feature>
<evidence type="ECO:0000256" key="5">
    <source>
        <dbReference type="ARBA" id="ARBA00022692"/>
    </source>
</evidence>
<dbReference type="AlphaFoldDB" id="A0A7Y9T6P9"/>
<keyword evidence="8 11" id="KW-0472">Membrane</keyword>